<dbReference type="EMBL" id="CAJPUY010000028">
    <property type="protein sequence ID" value="CAG2156289.1"/>
    <property type="molecule type" value="Genomic_DNA"/>
</dbReference>
<dbReference type="RefSeq" id="WP_211950503.1">
    <property type="nucleotide sequence ID" value="NZ_CAJPUY010000028.1"/>
</dbReference>
<protein>
    <submittedName>
        <fullName evidence="2">Uncharacterized protein</fullName>
    </submittedName>
</protein>
<sequence>MNSPPALLLALMVFELAWFVPFWRVFRQAHFSPAYAYLSLVPVLGPLLCIWILAAKRWPLKSKLVKTYS</sequence>
<keyword evidence="1" id="KW-1133">Transmembrane helix</keyword>
<dbReference type="Proteomes" id="UP000672934">
    <property type="component" value="Unassembled WGS sequence"/>
</dbReference>
<gene>
    <name evidence="2" type="ORF">LMG31506_05660</name>
</gene>
<keyword evidence="1" id="KW-0812">Transmembrane</keyword>
<proteinExistence type="predicted"/>
<evidence type="ECO:0000313" key="2">
    <source>
        <dbReference type="EMBL" id="CAG2156289.1"/>
    </source>
</evidence>
<dbReference type="AlphaFoldDB" id="A0A916J0Z2"/>
<comment type="caution">
    <text evidence="2">The sequence shown here is derived from an EMBL/GenBank/DDBJ whole genome shotgun (WGS) entry which is preliminary data.</text>
</comment>
<organism evidence="2 3">
    <name type="scientific">Cupriavidus yeoncheonensis</name>
    <dbReference type="NCBI Taxonomy" id="1462994"/>
    <lineage>
        <taxon>Bacteria</taxon>
        <taxon>Pseudomonadati</taxon>
        <taxon>Pseudomonadota</taxon>
        <taxon>Betaproteobacteria</taxon>
        <taxon>Burkholderiales</taxon>
        <taxon>Burkholderiaceae</taxon>
        <taxon>Cupriavidus</taxon>
    </lineage>
</organism>
<name>A0A916J0Z2_9BURK</name>
<accession>A0A916J0Z2</accession>
<reference evidence="2" key="1">
    <citation type="submission" date="2021-03" db="EMBL/GenBank/DDBJ databases">
        <authorList>
            <person name="Peeters C."/>
        </authorList>
    </citation>
    <scope>NUCLEOTIDE SEQUENCE</scope>
    <source>
        <strain evidence="2">LMG 31506</strain>
    </source>
</reference>
<evidence type="ECO:0000256" key="1">
    <source>
        <dbReference type="SAM" id="Phobius"/>
    </source>
</evidence>
<keyword evidence="3" id="KW-1185">Reference proteome</keyword>
<feature type="transmembrane region" description="Helical" evidence="1">
    <location>
        <begin position="35"/>
        <end position="54"/>
    </location>
</feature>
<evidence type="ECO:0000313" key="3">
    <source>
        <dbReference type="Proteomes" id="UP000672934"/>
    </source>
</evidence>
<keyword evidence="1" id="KW-0472">Membrane</keyword>